<dbReference type="RefSeq" id="WP_141886085.1">
    <property type="nucleotide sequence ID" value="NZ_BAAAUY010000013.1"/>
</dbReference>
<dbReference type="OrthoDB" id="4750250at2"/>
<reference evidence="2 3" key="1">
    <citation type="submission" date="2019-06" db="EMBL/GenBank/DDBJ databases">
        <title>Sequencing the genomes of 1000 actinobacteria strains.</title>
        <authorList>
            <person name="Klenk H.-P."/>
        </authorList>
    </citation>
    <scope>NUCLEOTIDE SEQUENCE [LARGE SCALE GENOMIC DNA]</scope>
    <source>
        <strain evidence="2 3">DSM 8803</strain>
    </source>
</reference>
<dbReference type="SMART" id="SM00953">
    <property type="entry name" value="RES"/>
    <property type="match status" value="1"/>
</dbReference>
<evidence type="ECO:0000313" key="3">
    <source>
        <dbReference type="Proteomes" id="UP000319094"/>
    </source>
</evidence>
<feature type="domain" description="RES" evidence="1">
    <location>
        <begin position="28"/>
        <end position="172"/>
    </location>
</feature>
<dbReference type="AlphaFoldDB" id="A0A542Y3M6"/>
<dbReference type="InterPro" id="IPR014914">
    <property type="entry name" value="RES_dom"/>
</dbReference>
<comment type="caution">
    <text evidence="2">The sequence shown here is derived from an EMBL/GenBank/DDBJ whole genome shotgun (WGS) entry which is preliminary data.</text>
</comment>
<dbReference type="Proteomes" id="UP000319094">
    <property type="component" value="Unassembled WGS sequence"/>
</dbReference>
<accession>A0A542Y3M6</accession>
<name>A0A542Y3M6_9MICO</name>
<dbReference type="STRING" id="55969.SD72_06025"/>
<sequence>MVEPELTSLRLFRCYPRVSGARPGKPGHWSFVPRPQFHGRWDNADLYDSWYFSRSAVGAIAESFYNKRRWIPEVFLTPADEPRAIVELEYTGPALVDLDNARELLALDVRPSAVVVQDLGVTQALARRLFEQRGAQVGGLSWWSSQMPAETSVLLWGGDGKPPAGLRVVGIQALSVEHPAVVEAASRLYREVG</sequence>
<dbReference type="EMBL" id="VFON01000001">
    <property type="protein sequence ID" value="TQL42663.1"/>
    <property type="molecule type" value="Genomic_DNA"/>
</dbReference>
<organism evidence="2 3">
    <name type="scientific">Leucobacter komagatae</name>
    <dbReference type="NCBI Taxonomy" id="55969"/>
    <lineage>
        <taxon>Bacteria</taxon>
        <taxon>Bacillati</taxon>
        <taxon>Actinomycetota</taxon>
        <taxon>Actinomycetes</taxon>
        <taxon>Micrococcales</taxon>
        <taxon>Microbacteriaceae</taxon>
        <taxon>Leucobacter</taxon>
    </lineage>
</organism>
<gene>
    <name evidence="2" type="ORF">FB468_0667</name>
</gene>
<evidence type="ECO:0000313" key="2">
    <source>
        <dbReference type="EMBL" id="TQL42663.1"/>
    </source>
</evidence>
<proteinExistence type="predicted"/>
<evidence type="ECO:0000259" key="1">
    <source>
        <dbReference type="SMART" id="SM00953"/>
    </source>
</evidence>
<dbReference type="Pfam" id="PF08808">
    <property type="entry name" value="RES"/>
    <property type="match status" value="1"/>
</dbReference>
<keyword evidence="3" id="KW-1185">Reference proteome</keyword>
<protein>
    <submittedName>
        <fullName evidence="2">RES domain-containing protein</fullName>
    </submittedName>
</protein>